<accession>A0A0E2Z2S7</accession>
<feature type="transmembrane region" description="Helical" evidence="1">
    <location>
        <begin position="15"/>
        <end position="34"/>
    </location>
</feature>
<dbReference type="EMBL" id="JPGN01000050">
    <property type="protein sequence ID" value="KFI19521.1"/>
    <property type="molecule type" value="Genomic_DNA"/>
</dbReference>
<evidence type="ECO:0000256" key="1">
    <source>
        <dbReference type="SAM" id="Phobius"/>
    </source>
</evidence>
<dbReference type="HOGENOM" id="CLU_2082320_0_0_6"/>
<organism evidence="2 3">
    <name type="scientific">Nitrosococcus oceani C-27</name>
    <dbReference type="NCBI Taxonomy" id="314279"/>
    <lineage>
        <taxon>Bacteria</taxon>
        <taxon>Pseudomonadati</taxon>
        <taxon>Pseudomonadota</taxon>
        <taxon>Gammaproteobacteria</taxon>
        <taxon>Chromatiales</taxon>
        <taxon>Chromatiaceae</taxon>
        <taxon>Nitrosococcus</taxon>
    </lineage>
</organism>
<name>A0A0E2Z2S7_9GAMM</name>
<reference evidence="2 3" key="1">
    <citation type="submission" date="2014-07" db="EMBL/GenBank/DDBJ databases">
        <title>Comparative analysis of Nitrosococcus oceani genome inventories of strains from Pacific and Atlantic gyres.</title>
        <authorList>
            <person name="Lim C.K."/>
            <person name="Wang L."/>
            <person name="Sayavedra-Soto L.A."/>
            <person name="Klotz M.G."/>
        </authorList>
    </citation>
    <scope>NUCLEOTIDE SEQUENCE [LARGE SCALE GENOMIC DNA]</scope>
    <source>
        <strain evidence="2 3">C-27</strain>
    </source>
</reference>
<protein>
    <submittedName>
        <fullName evidence="2">Uncharacterized protein</fullName>
    </submittedName>
</protein>
<gene>
    <name evidence="2" type="ORF">IB75_08265</name>
</gene>
<proteinExistence type="predicted"/>
<sequence length="117" mass="13630">MASEDKKTKNFWEKLSSVSTLISGVLIAGIGLWATQTYDYRQLEINKLSALDKLRPLLISENPNERVFAYSAFVTLEHEELTIRMISQNQDEAGKKFLRIWQRNQKKIPYEALPEKR</sequence>
<comment type="caution">
    <text evidence="2">The sequence shown here is derived from an EMBL/GenBank/DDBJ whole genome shotgun (WGS) entry which is preliminary data.</text>
</comment>
<keyword evidence="1" id="KW-1133">Transmembrane helix</keyword>
<dbReference type="Proteomes" id="UP000028839">
    <property type="component" value="Unassembled WGS sequence"/>
</dbReference>
<keyword evidence="1" id="KW-0472">Membrane</keyword>
<evidence type="ECO:0000313" key="3">
    <source>
        <dbReference type="Proteomes" id="UP000028839"/>
    </source>
</evidence>
<dbReference type="AlphaFoldDB" id="A0A0E2Z2S7"/>
<evidence type="ECO:0000313" key="2">
    <source>
        <dbReference type="EMBL" id="KFI19521.1"/>
    </source>
</evidence>
<keyword evidence="1" id="KW-0812">Transmembrane</keyword>